<dbReference type="InterPro" id="IPR036513">
    <property type="entry name" value="STAS_dom_sf"/>
</dbReference>
<dbReference type="STRING" id="1387353.BSF38_01893"/>
<dbReference type="PROSITE" id="PS50801">
    <property type="entry name" value="STAS"/>
    <property type="match status" value="1"/>
</dbReference>
<organism evidence="2 3">
    <name type="scientific">Paludisphaera borealis</name>
    <dbReference type="NCBI Taxonomy" id="1387353"/>
    <lineage>
        <taxon>Bacteria</taxon>
        <taxon>Pseudomonadati</taxon>
        <taxon>Planctomycetota</taxon>
        <taxon>Planctomycetia</taxon>
        <taxon>Isosphaerales</taxon>
        <taxon>Isosphaeraceae</taxon>
        <taxon>Paludisphaera</taxon>
    </lineage>
</organism>
<reference evidence="3" key="1">
    <citation type="submission" date="2016-12" db="EMBL/GenBank/DDBJ databases">
        <title>Comparative genomics of four Isosphaeraceae planctomycetes: a common pool of plasmids and glycoside hydrolase genes.</title>
        <authorList>
            <person name="Ivanova A."/>
        </authorList>
    </citation>
    <scope>NUCLEOTIDE SEQUENCE [LARGE SCALE GENOMIC DNA]</scope>
    <source>
        <strain evidence="3">PX4</strain>
    </source>
</reference>
<dbReference type="PANTHER" id="PTHR33495:SF2">
    <property type="entry name" value="ANTI-SIGMA FACTOR ANTAGONIST TM_1081-RELATED"/>
    <property type="match status" value="1"/>
</dbReference>
<dbReference type="PANTHER" id="PTHR33495">
    <property type="entry name" value="ANTI-SIGMA FACTOR ANTAGONIST TM_1081-RELATED-RELATED"/>
    <property type="match status" value="1"/>
</dbReference>
<dbReference type="GO" id="GO:0043856">
    <property type="term" value="F:anti-sigma factor antagonist activity"/>
    <property type="evidence" value="ECO:0007669"/>
    <property type="project" value="TreeGrafter"/>
</dbReference>
<dbReference type="InterPro" id="IPR002645">
    <property type="entry name" value="STAS_dom"/>
</dbReference>
<dbReference type="Proteomes" id="UP000186309">
    <property type="component" value="Chromosome"/>
</dbReference>
<dbReference type="Pfam" id="PF01740">
    <property type="entry name" value="STAS"/>
    <property type="match status" value="1"/>
</dbReference>
<keyword evidence="3" id="KW-1185">Reference proteome</keyword>
<proteinExistence type="predicted"/>
<protein>
    <submittedName>
        <fullName evidence="2">Anti-sigma factor antagonist BtrV</fullName>
    </submittedName>
</protein>
<feature type="domain" description="STAS" evidence="1">
    <location>
        <begin position="36"/>
        <end position="122"/>
    </location>
</feature>
<gene>
    <name evidence="2" type="primary">btrV</name>
    <name evidence="2" type="ORF">BSF38_01893</name>
</gene>
<dbReference type="RefSeq" id="WP_076345054.1">
    <property type="nucleotide sequence ID" value="NZ_CP019082.1"/>
</dbReference>
<evidence type="ECO:0000259" key="1">
    <source>
        <dbReference type="PROSITE" id="PS50801"/>
    </source>
</evidence>
<dbReference type="Gene3D" id="3.30.750.24">
    <property type="entry name" value="STAS domain"/>
    <property type="match status" value="1"/>
</dbReference>
<dbReference type="AlphaFoldDB" id="A0A1U7CNA9"/>
<evidence type="ECO:0000313" key="2">
    <source>
        <dbReference type="EMBL" id="APW60425.1"/>
    </source>
</evidence>
<dbReference type="CDD" id="cd07043">
    <property type="entry name" value="STAS_anti-anti-sigma_factors"/>
    <property type="match status" value="1"/>
</dbReference>
<dbReference type="EMBL" id="CP019082">
    <property type="protein sequence ID" value="APW60425.1"/>
    <property type="molecule type" value="Genomic_DNA"/>
</dbReference>
<dbReference type="SUPFAM" id="SSF52091">
    <property type="entry name" value="SpoIIaa-like"/>
    <property type="match status" value="1"/>
</dbReference>
<sequence>MPVIPSRFEYLTVKVVDGVAVIGFLESASMIEGDRVDKLAKELFDLIDEKKFTKILLNLYNTGYMSSAMLAQLIRLNRKMQSVRGKVRLCALRPPIVDAFKVSQFDKLFEIFPDEPSALKKF</sequence>
<dbReference type="KEGG" id="pbor:BSF38_01893"/>
<name>A0A1U7CNA9_9BACT</name>
<evidence type="ECO:0000313" key="3">
    <source>
        <dbReference type="Proteomes" id="UP000186309"/>
    </source>
</evidence>
<accession>A0A1U7CNA9</accession>